<name>A0A9D4CPF1_DREPO</name>
<dbReference type="AlphaFoldDB" id="A0A9D4CPF1"/>
<proteinExistence type="predicted"/>
<protein>
    <submittedName>
        <fullName evidence="2">Uncharacterized protein</fullName>
    </submittedName>
</protein>
<organism evidence="2 3">
    <name type="scientific">Dreissena polymorpha</name>
    <name type="common">Zebra mussel</name>
    <name type="synonym">Mytilus polymorpha</name>
    <dbReference type="NCBI Taxonomy" id="45954"/>
    <lineage>
        <taxon>Eukaryota</taxon>
        <taxon>Metazoa</taxon>
        <taxon>Spiralia</taxon>
        <taxon>Lophotrochozoa</taxon>
        <taxon>Mollusca</taxon>
        <taxon>Bivalvia</taxon>
        <taxon>Autobranchia</taxon>
        <taxon>Heteroconchia</taxon>
        <taxon>Euheterodonta</taxon>
        <taxon>Imparidentia</taxon>
        <taxon>Neoheterodontei</taxon>
        <taxon>Myida</taxon>
        <taxon>Dreissenoidea</taxon>
        <taxon>Dreissenidae</taxon>
        <taxon>Dreissena</taxon>
    </lineage>
</organism>
<accession>A0A9D4CPF1</accession>
<gene>
    <name evidence="2" type="ORF">DPMN_054723</name>
</gene>
<reference evidence="2" key="2">
    <citation type="submission" date="2020-11" db="EMBL/GenBank/DDBJ databases">
        <authorList>
            <person name="McCartney M.A."/>
            <person name="Auch B."/>
            <person name="Kono T."/>
            <person name="Mallez S."/>
            <person name="Becker A."/>
            <person name="Gohl D.M."/>
            <person name="Silverstein K.A.T."/>
            <person name="Koren S."/>
            <person name="Bechman K.B."/>
            <person name="Herman A."/>
            <person name="Abrahante J.E."/>
            <person name="Garbe J."/>
        </authorList>
    </citation>
    <scope>NUCLEOTIDE SEQUENCE</scope>
    <source>
        <strain evidence="2">Duluth1</strain>
        <tissue evidence="2">Whole animal</tissue>
    </source>
</reference>
<comment type="caution">
    <text evidence="2">The sequence shown here is derived from an EMBL/GenBank/DDBJ whole genome shotgun (WGS) entry which is preliminary data.</text>
</comment>
<dbReference type="EMBL" id="JAIWYP010000012">
    <property type="protein sequence ID" value="KAH3728762.1"/>
    <property type="molecule type" value="Genomic_DNA"/>
</dbReference>
<reference evidence="2" key="1">
    <citation type="journal article" date="2019" name="bioRxiv">
        <title>The Genome of the Zebra Mussel, Dreissena polymorpha: A Resource for Invasive Species Research.</title>
        <authorList>
            <person name="McCartney M.A."/>
            <person name="Auch B."/>
            <person name="Kono T."/>
            <person name="Mallez S."/>
            <person name="Zhang Y."/>
            <person name="Obille A."/>
            <person name="Becker A."/>
            <person name="Abrahante J.E."/>
            <person name="Garbe J."/>
            <person name="Badalamenti J.P."/>
            <person name="Herman A."/>
            <person name="Mangelson H."/>
            <person name="Liachko I."/>
            <person name="Sullivan S."/>
            <person name="Sone E.D."/>
            <person name="Koren S."/>
            <person name="Silverstein K.A.T."/>
            <person name="Beckman K.B."/>
            <person name="Gohl D.M."/>
        </authorList>
    </citation>
    <scope>NUCLEOTIDE SEQUENCE</scope>
    <source>
        <strain evidence="2">Duluth1</strain>
        <tissue evidence="2">Whole animal</tissue>
    </source>
</reference>
<evidence type="ECO:0000313" key="3">
    <source>
        <dbReference type="Proteomes" id="UP000828390"/>
    </source>
</evidence>
<sequence>MHLDQFSQNKALIFLVLTGDEEEIDKQLGDLGDQDAEKLDEQMWGSDQEEEEEHSEVGRVV</sequence>
<evidence type="ECO:0000313" key="2">
    <source>
        <dbReference type="EMBL" id="KAH3728762.1"/>
    </source>
</evidence>
<dbReference type="Proteomes" id="UP000828390">
    <property type="component" value="Unassembled WGS sequence"/>
</dbReference>
<evidence type="ECO:0000256" key="1">
    <source>
        <dbReference type="SAM" id="MobiDB-lite"/>
    </source>
</evidence>
<keyword evidence="3" id="KW-1185">Reference proteome</keyword>
<feature type="region of interest" description="Disordered" evidence="1">
    <location>
        <begin position="41"/>
        <end position="61"/>
    </location>
</feature>